<dbReference type="Proteomes" id="UP001287286">
    <property type="component" value="Unassembled WGS sequence"/>
</dbReference>
<protein>
    <submittedName>
        <fullName evidence="1">Uncharacterized protein</fullName>
    </submittedName>
</protein>
<evidence type="ECO:0000313" key="2">
    <source>
        <dbReference type="Proteomes" id="UP001287286"/>
    </source>
</evidence>
<sequence length="121" mass="13025">MNVTLNIHPDKAPGPLATRRLVFLGRGIAVTTTSMPKAPNPPPIGETAEEEAAQCANQRALLRRESGPKPPVSRGVSMNVPEIHGMLVYRRGVILGGVSFHAALHFLALRREETTSTIPLT</sequence>
<gene>
    <name evidence="1" type="ORF">Purlil1_11224</name>
</gene>
<organism evidence="1 2">
    <name type="scientific">Purpureocillium lilacinum</name>
    <name type="common">Paecilomyces lilacinus</name>
    <dbReference type="NCBI Taxonomy" id="33203"/>
    <lineage>
        <taxon>Eukaryota</taxon>
        <taxon>Fungi</taxon>
        <taxon>Dikarya</taxon>
        <taxon>Ascomycota</taxon>
        <taxon>Pezizomycotina</taxon>
        <taxon>Sordariomycetes</taxon>
        <taxon>Hypocreomycetidae</taxon>
        <taxon>Hypocreales</taxon>
        <taxon>Ophiocordycipitaceae</taxon>
        <taxon>Purpureocillium</taxon>
    </lineage>
</organism>
<accession>A0ABR0BL05</accession>
<keyword evidence="2" id="KW-1185">Reference proteome</keyword>
<reference evidence="1 2" key="1">
    <citation type="journal article" date="2024" name="Microbiol. Resour. Announc.">
        <title>Genome annotations for the ascomycete fungi Trichoderma harzianum, Trichoderma aggressivum, and Purpureocillium lilacinum.</title>
        <authorList>
            <person name="Beijen E.P.W."/>
            <person name="Ohm R.A."/>
        </authorList>
    </citation>
    <scope>NUCLEOTIDE SEQUENCE [LARGE SCALE GENOMIC DNA]</scope>
    <source>
        <strain evidence="1 2">CBS 150709</strain>
    </source>
</reference>
<proteinExistence type="predicted"/>
<dbReference type="EMBL" id="JAWRVI010000064">
    <property type="protein sequence ID" value="KAK4082566.1"/>
    <property type="molecule type" value="Genomic_DNA"/>
</dbReference>
<name>A0ABR0BL05_PURLI</name>
<comment type="caution">
    <text evidence="1">The sequence shown here is derived from an EMBL/GenBank/DDBJ whole genome shotgun (WGS) entry which is preliminary data.</text>
</comment>
<evidence type="ECO:0000313" key="1">
    <source>
        <dbReference type="EMBL" id="KAK4082566.1"/>
    </source>
</evidence>